<dbReference type="Pfam" id="PF13175">
    <property type="entry name" value="AAA_15"/>
    <property type="match status" value="1"/>
</dbReference>
<proteinExistence type="predicted"/>
<dbReference type="InterPro" id="IPR051396">
    <property type="entry name" value="Bact_Antivir_Def_Nuclease"/>
</dbReference>
<dbReference type="AlphaFoldDB" id="A0A920CNN3"/>
<dbReference type="Gene3D" id="3.40.50.300">
    <property type="entry name" value="P-loop containing nucleotide triphosphate hydrolases"/>
    <property type="match status" value="1"/>
</dbReference>
<evidence type="ECO:0000313" key="2">
    <source>
        <dbReference type="EMBL" id="GIO45550.1"/>
    </source>
</evidence>
<dbReference type="SUPFAM" id="SSF52540">
    <property type="entry name" value="P-loop containing nucleoside triphosphate hydrolases"/>
    <property type="match status" value="1"/>
</dbReference>
<evidence type="ECO:0000313" key="3">
    <source>
        <dbReference type="Proteomes" id="UP000682811"/>
    </source>
</evidence>
<organism evidence="2 3">
    <name type="scientific">Paenibacillus azoreducens</name>
    <dbReference type="NCBI Taxonomy" id="116718"/>
    <lineage>
        <taxon>Bacteria</taxon>
        <taxon>Bacillati</taxon>
        <taxon>Bacillota</taxon>
        <taxon>Bacilli</taxon>
        <taxon>Bacillales</taxon>
        <taxon>Paenibacillaceae</taxon>
        <taxon>Paenibacillus</taxon>
    </lineage>
</organism>
<reference evidence="2 3" key="1">
    <citation type="submission" date="2021-03" db="EMBL/GenBank/DDBJ databases">
        <title>Antimicrobial resistance genes in bacteria isolated from Japanese honey, and their potential for conferring macrolide and lincosamide resistance in the American foulbrood pathogen Paenibacillus larvae.</title>
        <authorList>
            <person name="Okamoto M."/>
            <person name="Kumagai M."/>
            <person name="Kanamori H."/>
            <person name="Takamatsu D."/>
        </authorList>
    </citation>
    <scope>NUCLEOTIDE SEQUENCE [LARGE SCALE GENOMIC DNA]</scope>
    <source>
        <strain evidence="2 3">J34TS1</strain>
    </source>
</reference>
<dbReference type="PANTHER" id="PTHR43581">
    <property type="entry name" value="ATP/GTP PHOSPHATASE"/>
    <property type="match status" value="1"/>
</dbReference>
<accession>A0A920CNN3</accession>
<protein>
    <recommendedName>
        <fullName evidence="1">Endonuclease GajA/Old nuclease/RecF-like AAA domain-containing protein</fullName>
    </recommendedName>
</protein>
<feature type="domain" description="Endonuclease GajA/Old nuclease/RecF-like AAA" evidence="1">
    <location>
        <begin position="25"/>
        <end position="368"/>
    </location>
</feature>
<evidence type="ECO:0000259" key="1">
    <source>
        <dbReference type="Pfam" id="PF13175"/>
    </source>
</evidence>
<keyword evidence="3" id="KW-1185">Reference proteome</keyword>
<sequence>MLIGVFLRHYKIYRGLYFIPINSDYNNKYSVYIGNNGAGKSSILESLNTFFNGANWNRNKDGKKDDAFIAPIFLVRKEEFINTLELGDEDILYFEFLSDYFWSSNTELGSNFSTDEFKKFYQYRDILKNKYDKEEYFLFLVGIAFNNKNDAYFITFNDSLLKKVPLDLKDYKYQKILDLVKEYYTYVYIPIEASPSDILKIENREMQELMNRDILNEIDNILNQKNIKNGSRGHYSVIEFLNNSLNTYMDSINDIISKIDERYAYKVEGMYKKNLKSSDVRKKILEAYFSIRTLKKDRKEVSELSSGEQRTALLDVATAFLIESSSAHKNVILAVDEPENSLHISRAFSQFERLRNLSTKNQILITTHWYGSLPVTDTGDLHYIELISDKKVEMHSFKLNNYFEKRGKLPDDIIIKSYFELSSSILSSMRSEEKNWIICEGTDDKIYLEYYLRNVPNLQVFAVGGCANVVKMYNYLYLPFCEREENRAINSKLLCLVDTDEHLNIIDFNSSTKGEKLKIARIQMSDDDVLLSKLSSGGIYTPTEIEDCLDPELLYDSLVQCISKYGDSVQRDSIAMFSFKQDMKNSKIKGEQSILAPSSIEAIEHKEFIYQFIDDYRNKYLISELYVKNAMKRGHKMPSLFRRIEQFFDVI</sequence>
<dbReference type="InterPro" id="IPR027417">
    <property type="entry name" value="P-loop_NTPase"/>
</dbReference>
<comment type="caution">
    <text evidence="2">The sequence shown here is derived from an EMBL/GenBank/DDBJ whole genome shotgun (WGS) entry which is preliminary data.</text>
</comment>
<dbReference type="Proteomes" id="UP000682811">
    <property type="component" value="Unassembled WGS sequence"/>
</dbReference>
<dbReference type="InterPro" id="IPR041685">
    <property type="entry name" value="AAA_GajA/Old/RecF-like"/>
</dbReference>
<dbReference type="PANTHER" id="PTHR43581:SF4">
    <property type="entry name" value="ATP_GTP PHOSPHATASE"/>
    <property type="match status" value="1"/>
</dbReference>
<name>A0A920CNN3_9BACL</name>
<dbReference type="EMBL" id="BORT01000001">
    <property type="protein sequence ID" value="GIO45550.1"/>
    <property type="molecule type" value="Genomic_DNA"/>
</dbReference>
<gene>
    <name evidence="2" type="ORF">J34TS1_03150</name>
</gene>